<evidence type="ECO:0008006" key="4">
    <source>
        <dbReference type="Google" id="ProtNLM"/>
    </source>
</evidence>
<feature type="chain" id="PRO_5030896440" description="Lipoprotein" evidence="1">
    <location>
        <begin position="25"/>
        <end position="117"/>
    </location>
</feature>
<dbReference type="EMBL" id="JACAQD010000032">
    <property type="protein sequence ID" value="NWC35425.1"/>
    <property type="molecule type" value="Genomic_DNA"/>
</dbReference>
<proteinExistence type="predicted"/>
<dbReference type="Proteomes" id="UP000520592">
    <property type="component" value="Unassembled WGS sequence"/>
</dbReference>
<keyword evidence="1" id="KW-0732">Signal</keyword>
<name>A0A7Y7YFT6_9PSED</name>
<feature type="signal peptide" evidence="1">
    <location>
        <begin position="1"/>
        <end position="24"/>
    </location>
</feature>
<gene>
    <name evidence="2" type="ORF">HX876_23890</name>
</gene>
<protein>
    <recommendedName>
        <fullName evidence="4">Lipoprotein</fullName>
    </recommendedName>
</protein>
<dbReference type="PROSITE" id="PS51257">
    <property type="entry name" value="PROKAR_LIPOPROTEIN"/>
    <property type="match status" value="1"/>
</dbReference>
<dbReference type="RefSeq" id="WP_177058005.1">
    <property type="nucleotide sequence ID" value="NZ_JACAPB010000019.1"/>
</dbReference>
<sequence length="117" mass="12757">MIKIFKFSLIVSCVVISACSGVPYAPKGSTMYKGGYNEVKTGANTYTVTFEGNAYNKEDQVVGFVKRRADELCHPLKAQAEVRPFLKGATSYAAFNGQLYVSEHKFPSAEASVVCVE</sequence>
<comment type="caution">
    <text evidence="2">The sequence shown here is derived from an EMBL/GenBank/DDBJ whole genome shotgun (WGS) entry which is preliminary data.</text>
</comment>
<accession>A0A7Y7YFT6</accession>
<reference evidence="2 3" key="1">
    <citation type="submission" date="2020-04" db="EMBL/GenBank/DDBJ databases">
        <title>Molecular characterization of pseudomonads from Agaricus bisporus reveal novel blotch 2 pathogens in Western Europe.</title>
        <authorList>
            <person name="Taparia T."/>
            <person name="Krijger M."/>
            <person name="Haynes E."/>
            <person name="Elpinstone J.G."/>
            <person name="Noble R."/>
            <person name="Van Der Wolf J."/>
        </authorList>
    </citation>
    <scope>NUCLEOTIDE SEQUENCE [LARGE SCALE GENOMIC DNA]</scope>
    <source>
        <strain evidence="2 3">IPO3737</strain>
    </source>
</reference>
<dbReference type="AlphaFoldDB" id="A0A7Y7YFT6"/>
<evidence type="ECO:0000313" key="2">
    <source>
        <dbReference type="EMBL" id="NWC35425.1"/>
    </source>
</evidence>
<evidence type="ECO:0000256" key="1">
    <source>
        <dbReference type="SAM" id="SignalP"/>
    </source>
</evidence>
<evidence type="ECO:0000313" key="3">
    <source>
        <dbReference type="Proteomes" id="UP000520592"/>
    </source>
</evidence>
<organism evidence="2 3">
    <name type="scientific">Pseudomonas gingeri</name>
    <dbReference type="NCBI Taxonomy" id="117681"/>
    <lineage>
        <taxon>Bacteria</taxon>
        <taxon>Pseudomonadati</taxon>
        <taxon>Pseudomonadota</taxon>
        <taxon>Gammaproteobacteria</taxon>
        <taxon>Pseudomonadales</taxon>
        <taxon>Pseudomonadaceae</taxon>
        <taxon>Pseudomonas</taxon>
    </lineage>
</organism>